<dbReference type="OMA" id="QWPVIGH"/>
<evidence type="ECO:0000313" key="3">
    <source>
        <dbReference type="Proteomes" id="UP000030746"/>
    </source>
</evidence>
<dbReference type="STRING" id="225164.V4ANV5"/>
<accession>V4ANV5</accession>
<dbReference type="AlphaFoldDB" id="V4ANV5"/>
<keyword evidence="3" id="KW-1185">Reference proteome</keyword>
<dbReference type="KEGG" id="lgi:LOTGIDRAFT_158797"/>
<feature type="chain" id="PRO_5004718816" description="Glycoside hydrolase family 42 N-terminal domain-containing protein" evidence="1">
    <location>
        <begin position="19"/>
        <end position="752"/>
    </location>
</feature>
<dbReference type="HOGENOM" id="CLU_016717_1_0_1"/>
<name>V4ANV5_LOTGI</name>
<dbReference type="Proteomes" id="UP000030746">
    <property type="component" value="Unassembled WGS sequence"/>
</dbReference>
<dbReference type="CTD" id="20237875"/>
<evidence type="ECO:0008006" key="4">
    <source>
        <dbReference type="Google" id="ProtNLM"/>
    </source>
</evidence>
<dbReference type="GeneID" id="20237875"/>
<gene>
    <name evidence="2" type="ORF">LOTGIDRAFT_158797</name>
</gene>
<sequence length="752" mass="83653">MKIHILAVLFSFFSATNAATLRFVSQTPLSITINKDGSYTVNVNGEPWLESSAIYFYAEGRRVSMGDGSLKIASTFMDNGYDSVGQYGKTCWRFEIESKYIDTCFKQYMEPTPFIIFEQHYLNDTENTASIDYDYTIAGFPAFTAPPTGKLGYLHYAGSMTGDSDKSFGIWQEKAKMLTGVAGGPLVLFDKDADDCLILSPLNQFMAASSLFDGQNYSTGVLGGVNFVPKDFVLQTVLFYGKGINHAMSDWGLLLTQYYGKDDSYRKSDLTLNYIGYWTDGGAYYYYNTEPNKTYQQTILDVRQNAKDIGMPYKFVQYDSFFYYKGPHGGVKTWVPMPDLFPDGFQYLYNQTGWPAGAHNRWWSPKTTYARQNGGNFDFIVEEAKAVPTDQAFWDYLFDSSKKWGLTLYEQDWLDNEFAGVKALLTQIDLGRTWLMQMGRAAQENGITIQYCMSNPRHIMQSVEIPVVTQARASGDYRAGKDNWKIGISSIMVDALGVAPFKDNFWSSPDQPGNPAYPDLKETHADLQVAVSTLSTAPVAPGDMLNKTNVPLVMQCCNADGMLLQPSKPAKAIDAQILQLAFGGDVGPQGDIWTTFSNIAGFYFGIILGTDMTADYNLTPSKASFKAFLPSEVFPRFASIPKSQEFSASNPLVITTNCTKTNICLYYTSPVFSPGGTNVLIYGEENKIVPMSPKRVTDITLDRDLKLTLTGAAKESVRFGFILPDQYITITCQLGQSGSAVLSFNERSCNGY</sequence>
<evidence type="ECO:0000313" key="2">
    <source>
        <dbReference type="EMBL" id="ESO98847.1"/>
    </source>
</evidence>
<dbReference type="OrthoDB" id="41905at2759"/>
<evidence type="ECO:0000256" key="1">
    <source>
        <dbReference type="SAM" id="SignalP"/>
    </source>
</evidence>
<proteinExistence type="predicted"/>
<keyword evidence="1" id="KW-0732">Signal</keyword>
<organism evidence="2 3">
    <name type="scientific">Lottia gigantea</name>
    <name type="common">Giant owl limpet</name>
    <dbReference type="NCBI Taxonomy" id="225164"/>
    <lineage>
        <taxon>Eukaryota</taxon>
        <taxon>Metazoa</taxon>
        <taxon>Spiralia</taxon>
        <taxon>Lophotrochozoa</taxon>
        <taxon>Mollusca</taxon>
        <taxon>Gastropoda</taxon>
        <taxon>Patellogastropoda</taxon>
        <taxon>Lottioidea</taxon>
        <taxon>Lottiidae</taxon>
        <taxon>Lottia</taxon>
    </lineage>
</organism>
<dbReference type="RefSeq" id="XP_009050478.1">
    <property type="nucleotide sequence ID" value="XM_009052230.1"/>
</dbReference>
<reference evidence="2 3" key="1">
    <citation type="journal article" date="2013" name="Nature">
        <title>Insights into bilaterian evolution from three spiralian genomes.</title>
        <authorList>
            <person name="Simakov O."/>
            <person name="Marletaz F."/>
            <person name="Cho S.J."/>
            <person name="Edsinger-Gonzales E."/>
            <person name="Havlak P."/>
            <person name="Hellsten U."/>
            <person name="Kuo D.H."/>
            <person name="Larsson T."/>
            <person name="Lv J."/>
            <person name="Arendt D."/>
            <person name="Savage R."/>
            <person name="Osoegawa K."/>
            <person name="de Jong P."/>
            <person name="Grimwood J."/>
            <person name="Chapman J.A."/>
            <person name="Shapiro H."/>
            <person name="Aerts A."/>
            <person name="Otillar R.P."/>
            <person name="Terry A.Y."/>
            <person name="Boore J.L."/>
            <person name="Grigoriev I.V."/>
            <person name="Lindberg D.R."/>
            <person name="Seaver E.C."/>
            <person name="Weisblat D.A."/>
            <person name="Putnam N.H."/>
            <person name="Rokhsar D.S."/>
        </authorList>
    </citation>
    <scope>NUCLEOTIDE SEQUENCE [LARGE SCALE GENOMIC DNA]</scope>
</reference>
<feature type="signal peptide" evidence="1">
    <location>
        <begin position="1"/>
        <end position="18"/>
    </location>
</feature>
<dbReference type="EMBL" id="KB201205">
    <property type="protein sequence ID" value="ESO98847.1"/>
    <property type="molecule type" value="Genomic_DNA"/>
</dbReference>
<protein>
    <recommendedName>
        <fullName evidence="4">Glycoside hydrolase family 42 N-terminal domain-containing protein</fullName>
    </recommendedName>
</protein>